<dbReference type="AlphaFoldDB" id="A0ABD0RWI2"/>
<gene>
    <name evidence="7" type="ORF">M9458_000927</name>
</gene>
<evidence type="ECO:0000313" key="8">
    <source>
        <dbReference type="Proteomes" id="UP001529510"/>
    </source>
</evidence>
<feature type="domain" description="Cadherin" evidence="6">
    <location>
        <begin position="1"/>
        <end position="19"/>
    </location>
</feature>
<dbReference type="PROSITE" id="PS00232">
    <property type="entry name" value="CADHERIN_1"/>
    <property type="match status" value="1"/>
</dbReference>
<dbReference type="GO" id="GO:0005509">
    <property type="term" value="F:calcium ion binding"/>
    <property type="evidence" value="ECO:0007669"/>
    <property type="project" value="UniProtKB-UniRule"/>
</dbReference>
<dbReference type="InterPro" id="IPR002126">
    <property type="entry name" value="Cadherin-like_dom"/>
</dbReference>
<evidence type="ECO:0000256" key="4">
    <source>
        <dbReference type="ARBA" id="ARBA00023136"/>
    </source>
</evidence>
<dbReference type="Gene3D" id="2.60.40.60">
    <property type="entry name" value="Cadherins"/>
    <property type="match status" value="2"/>
</dbReference>
<keyword evidence="4" id="KW-0472">Membrane</keyword>
<dbReference type="EMBL" id="JAMKFB020000001">
    <property type="protein sequence ID" value="KAL0202909.1"/>
    <property type="molecule type" value="Genomic_DNA"/>
</dbReference>
<sequence length="77" mass="8396">STARVNITVLDVNDNSPQFLPLPEFIEIQEGVYTPSSPGEVCLISAIDSDIGENGRVTIITYSHSELFSFREVRGPG</sequence>
<evidence type="ECO:0000259" key="6">
    <source>
        <dbReference type="PROSITE" id="PS50268"/>
    </source>
</evidence>
<keyword evidence="2" id="KW-0677">Repeat</keyword>
<dbReference type="GO" id="GO:0016020">
    <property type="term" value="C:membrane"/>
    <property type="evidence" value="ECO:0007669"/>
    <property type="project" value="UniProtKB-SubCell"/>
</dbReference>
<name>A0ABD0RWI2_CIRMR</name>
<keyword evidence="3 5" id="KW-0106">Calcium</keyword>
<keyword evidence="8" id="KW-1185">Reference proteome</keyword>
<evidence type="ECO:0000256" key="5">
    <source>
        <dbReference type="PROSITE-ProRule" id="PRU00043"/>
    </source>
</evidence>
<evidence type="ECO:0000256" key="3">
    <source>
        <dbReference type="ARBA" id="ARBA00022837"/>
    </source>
</evidence>
<dbReference type="PROSITE" id="PS50268">
    <property type="entry name" value="CADHERIN_2"/>
    <property type="match status" value="1"/>
</dbReference>
<dbReference type="InterPro" id="IPR015919">
    <property type="entry name" value="Cadherin-like_sf"/>
</dbReference>
<evidence type="ECO:0000256" key="1">
    <source>
        <dbReference type="ARBA" id="ARBA00004370"/>
    </source>
</evidence>
<evidence type="ECO:0000256" key="2">
    <source>
        <dbReference type="ARBA" id="ARBA00022737"/>
    </source>
</evidence>
<proteinExistence type="predicted"/>
<evidence type="ECO:0000313" key="7">
    <source>
        <dbReference type="EMBL" id="KAL0202909.1"/>
    </source>
</evidence>
<comment type="caution">
    <text evidence="7">The sequence shown here is derived from an EMBL/GenBank/DDBJ whole genome shotgun (WGS) entry which is preliminary data.</text>
</comment>
<reference evidence="7 8" key="1">
    <citation type="submission" date="2024-05" db="EMBL/GenBank/DDBJ databases">
        <title>Genome sequencing and assembly of Indian major carp, Cirrhinus mrigala (Hamilton, 1822).</title>
        <authorList>
            <person name="Mohindra V."/>
            <person name="Chowdhury L.M."/>
            <person name="Lal K."/>
            <person name="Jena J.K."/>
        </authorList>
    </citation>
    <scope>NUCLEOTIDE SEQUENCE [LARGE SCALE GENOMIC DNA]</scope>
    <source>
        <strain evidence="7">CM1030</strain>
        <tissue evidence="7">Blood</tissue>
    </source>
</reference>
<feature type="non-terminal residue" evidence="7">
    <location>
        <position position="77"/>
    </location>
</feature>
<dbReference type="InterPro" id="IPR020894">
    <property type="entry name" value="Cadherin_CS"/>
</dbReference>
<protein>
    <recommendedName>
        <fullName evidence="6">Cadherin domain-containing protein</fullName>
    </recommendedName>
</protein>
<comment type="subcellular location">
    <subcellularLocation>
        <location evidence="1">Membrane</location>
    </subcellularLocation>
</comment>
<dbReference type="Proteomes" id="UP001529510">
    <property type="component" value="Unassembled WGS sequence"/>
</dbReference>
<dbReference type="SUPFAM" id="SSF49313">
    <property type="entry name" value="Cadherin-like"/>
    <property type="match status" value="1"/>
</dbReference>
<organism evidence="7 8">
    <name type="scientific">Cirrhinus mrigala</name>
    <name type="common">Mrigala</name>
    <dbReference type="NCBI Taxonomy" id="683832"/>
    <lineage>
        <taxon>Eukaryota</taxon>
        <taxon>Metazoa</taxon>
        <taxon>Chordata</taxon>
        <taxon>Craniata</taxon>
        <taxon>Vertebrata</taxon>
        <taxon>Euteleostomi</taxon>
        <taxon>Actinopterygii</taxon>
        <taxon>Neopterygii</taxon>
        <taxon>Teleostei</taxon>
        <taxon>Ostariophysi</taxon>
        <taxon>Cypriniformes</taxon>
        <taxon>Cyprinidae</taxon>
        <taxon>Labeoninae</taxon>
        <taxon>Labeonini</taxon>
        <taxon>Cirrhinus</taxon>
    </lineage>
</organism>
<dbReference type="GO" id="GO:0009653">
    <property type="term" value="P:anatomical structure morphogenesis"/>
    <property type="evidence" value="ECO:0007669"/>
    <property type="project" value="UniProtKB-ARBA"/>
</dbReference>
<accession>A0ABD0RWI2</accession>
<feature type="non-terminal residue" evidence="7">
    <location>
        <position position="1"/>
    </location>
</feature>